<evidence type="ECO:0000313" key="1">
    <source>
        <dbReference type="EMBL" id="EFR42466.1"/>
    </source>
</evidence>
<accession>E4L9C0</accession>
<protein>
    <submittedName>
        <fullName evidence="1">Uncharacterized protein</fullName>
    </submittedName>
</protein>
<dbReference type="RefSeq" id="WP_007554737.1">
    <property type="nucleotide sequence ID" value="NZ_AENT01000024.1"/>
</dbReference>
<reference evidence="1 2" key="1">
    <citation type="submission" date="2010-11" db="EMBL/GenBank/DDBJ databases">
        <authorList>
            <person name="Durkin A.S."/>
            <person name="Madupu R."/>
            <person name="Torralba M."/>
            <person name="Gillis M."/>
            <person name="Methe B."/>
            <person name="Sutton G."/>
            <person name="Nelson K.E."/>
        </authorList>
    </citation>
    <scope>NUCLEOTIDE SEQUENCE [LARGE SCALE GENOMIC DNA]</scope>
    <source>
        <strain evidence="1 2">UPII 345-E</strain>
    </source>
</reference>
<sequence length="44" mass="5384">MKRYIAYGLPVSFLCIDEEFERNLKFDFEMTEDMQDTGMYFIVF</sequence>
<proteinExistence type="predicted"/>
<dbReference type="Proteomes" id="UP000004594">
    <property type="component" value="Unassembled WGS sequence"/>
</dbReference>
<evidence type="ECO:0000313" key="2">
    <source>
        <dbReference type="Proteomes" id="UP000004594"/>
    </source>
</evidence>
<gene>
    <name evidence="1" type="ORF">HMPREF9220_0343</name>
</gene>
<organism evidence="1 2">
    <name type="scientific">Dialister micraerophilus UPII 345-E</name>
    <dbReference type="NCBI Taxonomy" id="910314"/>
    <lineage>
        <taxon>Bacteria</taxon>
        <taxon>Bacillati</taxon>
        <taxon>Bacillota</taxon>
        <taxon>Negativicutes</taxon>
        <taxon>Veillonellales</taxon>
        <taxon>Veillonellaceae</taxon>
        <taxon>Dialister</taxon>
    </lineage>
</organism>
<dbReference type="EMBL" id="AENT01000024">
    <property type="protein sequence ID" value="EFR42466.1"/>
    <property type="molecule type" value="Genomic_DNA"/>
</dbReference>
<name>E4L9C0_9FIRM</name>
<comment type="caution">
    <text evidence="1">The sequence shown here is derived from an EMBL/GenBank/DDBJ whole genome shotgun (WGS) entry which is preliminary data.</text>
</comment>
<dbReference type="AlphaFoldDB" id="E4L9C0"/>